<dbReference type="GeneID" id="93885630"/>
<dbReference type="InterPro" id="IPR028961">
    <property type="entry name" value="Imm21"/>
</dbReference>
<gene>
    <name evidence="1" type="ORF">CNQ36_22570</name>
</gene>
<accession>A0A494V4C6</accession>
<evidence type="ECO:0000313" key="2">
    <source>
        <dbReference type="Proteomes" id="UP000282170"/>
    </source>
</evidence>
<dbReference type="Proteomes" id="UP000282170">
    <property type="component" value="Chromosome"/>
</dbReference>
<dbReference type="KEGG" id="sfug:CNQ36_22570"/>
<dbReference type="Pfam" id="PF15589">
    <property type="entry name" value="Imm21"/>
    <property type="match status" value="1"/>
</dbReference>
<protein>
    <submittedName>
        <fullName evidence="1">Uncharacterized protein</fullName>
    </submittedName>
</protein>
<dbReference type="EMBL" id="CP023407">
    <property type="protein sequence ID" value="AYL37939.1"/>
    <property type="molecule type" value="Genomic_DNA"/>
</dbReference>
<evidence type="ECO:0000313" key="1">
    <source>
        <dbReference type="EMBL" id="AYL37939.1"/>
    </source>
</evidence>
<name>A0A494V4C6_9ACTN</name>
<proteinExistence type="predicted"/>
<sequence length="200" mass="21186">MPVAVVLPGALNPLAGCVPPFDRCGARARHATGPWASSQGTQILENGDAVDLTWVESAGAPVIVKEESLRNLWGGYVNSDYENACEVDGYAGLVTFGEPTATVTGLVINEIPAPTAFMEEYRSIVQWISSSSDARFVEMVREGIASVSMWDEGPIVRVNGPLAIFDAALPGTEAGADELLLVEIESDTPAPARESIGWIP</sequence>
<organism evidence="1 2">
    <name type="scientific">Streptomyces fungicidicus</name>
    <dbReference type="NCBI Taxonomy" id="68203"/>
    <lineage>
        <taxon>Bacteria</taxon>
        <taxon>Bacillati</taxon>
        <taxon>Actinomycetota</taxon>
        <taxon>Actinomycetes</taxon>
        <taxon>Kitasatosporales</taxon>
        <taxon>Streptomycetaceae</taxon>
        <taxon>Streptomyces</taxon>
    </lineage>
</organism>
<dbReference type="AlphaFoldDB" id="A0A494V4C6"/>
<dbReference type="RefSeq" id="WP_121547333.1">
    <property type="nucleotide sequence ID" value="NZ_CP023407.1"/>
</dbReference>
<keyword evidence="2" id="KW-1185">Reference proteome</keyword>
<reference evidence="1 2" key="1">
    <citation type="submission" date="2017-09" db="EMBL/GenBank/DDBJ databases">
        <authorList>
            <person name="Zhang H."/>
            <person name="Hu S."/>
            <person name="Xu J."/>
            <person name="He Z."/>
        </authorList>
    </citation>
    <scope>NUCLEOTIDE SEQUENCE [LARGE SCALE GENOMIC DNA]</scope>
    <source>
        <strain evidence="1 2">TXX3120</strain>
    </source>
</reference>